<evidence type="ECO:0000313" key="11">
    <source>
        <dbReference type="EMBL" id="KMY48786.1"/>
    </source>
</evidence>
<dbReference type="GO" id="GO:0043565">
    <property type="term" value="F:sequence-specific DNA binding"/>
    <property type="evidence" value="ECO:0007669"/>
    <property type="project" value="InterPro"/>
</dbReference>
<gene>
    <name evidence="11" type="ORF">AC625_04050</name>
</gene>
<evidence type="ECO:0008006" key="13">
    <source>
        <dbReference type="Google" id="ProtNLM"/>
    </source>
</evidence>
<organism evidence="11 12">
    <name type="scientific">Peribacillus loiseleuriae</name>
    <dbReference type="NCBI Taxonomy" id="1679170"/>
    <lineage>
        <taxon>Bacteria</taxon>
        <taxon>Bacillati</taxon>
        <taxon>Bacillota</taxon>
        <taxon>Bacilli</taxon>
        <taxon>Bacillales</taxon>
        <taxon>Bacillaceae</taxon>
        <taxon>Peribacillus</taxon>
    </lineage>
</organism>
<dbReference type="Pfam" id="PF00072">
    <property type="entry name" value="Response_reg"/>
    <property type="match status" value="1"/>
</dbReference>
<evidence type="ECO:0000256" key="1">
    <source>
        <dbReference type="ARBA" id="ARBA00004496"/>
    </source>
</evidence>
<keyword evidence="2" id="KW-0963">Cytoplasm</keyword>
<evidence type="ECO:0000256" key="3">
    <source>
        <dbReference type="ARBA" id="ARBA00022553"/>
    </source>
</evidence>
<feature type="modified residue" description="4-aspartylphosphate" evidence="8">
    <location>
        <position position="55"/>
    </location>
</feature>
<evidence type="ECO:0000259" key="9">
    <source>
        <dbReference type="PROSITE" id="PS01124"/>
    </source>
</evidence>
<dbReference type="AlphaFoldDB" id="A0A0K9GQB7"/>
<feature type="domain" description="HTH araC/xylS-type" evidence="9">
    <location>
        <begin position="276"/>
        <end position="374"/>
    </location>
</feature>
<dbReference type="SMART" id="SM00342">
    <property type="entry name" value="HTH_ARAC"/>
    <property type="match status" value="1"/>
</dbReference>
<keyword evidence="6" id="KW-0238">DNA-binding</keyword>
<dbReference type="GO" id="GO:0000160">
    <property type="term" value="P:phosphorelay signal transduction system"/>
    <property type="evidence" value="ECO:0007669"/>
    <property type="project" value="UniProtKB-KW"/>
</dbReference>
<dbReference type="SUPFAM" id="SSF52172">
    <property type="entry name" value="CheY-like"/>
    <property type="match status" value="1"/>
</dbReference>
<dbReference type="RefSeq" id="WP_049680111.1">
    <property type="nucleotide sequence ID" value="NZ_LFZW01000001.1"/>
</dbReference>
<dbReference type="CDD" id="cd17536">
    <property type="entry name" value="REC_YesN-like"/>
    <property type="match status" value="1"/>
</dbReference>
<evidence type="ECO:0000256" key="7">
    <source>
        <dbReference type="ARBA" id="ARBA00023163"/>
    </source>
</evidence>
<dbReference type="PROSITE" id="PS50110">
    <property type="entry name" value="RESPONSE_REGULATORY"/>
    <property type="match status" value="1"/>
</dbReference>
<keyword evidence="5" id="KW-0805">Transcription regulation</keyword>
<dbReference type="InterPro" id="IPR001789">
    <property type="entry name" value="Sig_transdc_resp-reg_receiver"/>
</dbReference>
<evidence type="ECO:0000256" key="8">
    <source>
        <dbReference type="PROSITE-ProRule" id="PRU00169"/>
    </source>
</evidence>
<accession>A0A0K9GQB7</accession>
<dbReference type="SUPFAM" id="SSF46689">
    <property type="entry name" value="Homeodomain-like"/>
    <property type="match status" value="2"/>
</dbReference>
<dbReference type="PROSITE" id="PS01124">
    <property type="entry name" value="HTH_ARAC_FAMILY_2"/>
    <property type="match status" value="1"/>
</dbReference>
<dbReference type="STRING" id="1679170.AC625_04050"/>
<dbReference type="Proteomes" id="UP000037146">
    <property type="component" value="Unassembled WGS sequence"/>
</dbReference>
<sequence length="380" mass="43975">MIKVLIADDELIVRKGLIATVDWAKFGMEVIADAPNGQKAWELFQEHSPEVVITDIVMPEMNGIELARNIKQISPATKILLLSCHRDFTFAQEGLNIGASGYLLKTAFQDKDFEEYLGRFENEINHANIQTPVSSANLVKGFYEWLCGFDNFFPKLLGELFFKDWQWMQKSFYIYLVYGLNNNELFHNKWSSDEKQFAKIYCGQDQLFIFIPEKAQEDFEHLLVEARTIDPAIRWKVNGLNQGMNEWMEGVSNLYHKFKFEKQFKLSMDDWPFPIQKAVQIIIQQLDEPLSSSYVANEVGLSRSHFSTMFKKTVGENFITFIEKLKVQSACNLLENTSLPLQEIGEKIGIQDGKYFSKWFKKCIGSAPSEYRQNKKKNVS</sequence>
<dbReference type="EMBL" id="LFZW01000001">
    <property type="protein sequence ID" value="KMY48786.1"/>
    <property type="molecule type" value="Genomic_DNA"/>
</dbReference>
<dbReference type="GO" id="GO:0003700">
    <property type="term" value="F:DNA-binding transcription factor activity"/>
    <property type="evidence" value="ECO:0007669"/>
    <property type="project" value="InterPro"/>
</dbReference>
<keyword evidence="4" id="KW-0902">Two-component regulatory system</keyword>
<protein>
    <recommendedName>
        <fullName evidence="13">AraC family transcriptional regulator</fullName>
    </recommendedName>
</protein>
<dbReference type="PATRIC" id="fig|1679170.3.peg.864"/>
<dbReference type="PANTHER" id="PTHR42713:SF3">
    <property type="entry name" value="TRANSCRIPTIONAL REGULATORY PROTEIN HPTR"/>
    <property type="match status" value="1"/>
</dbReference>
<evidence type="ECO:0000256" key="6">
    <source>
        <dbReference type="ARBA" id="ARBA00023125"/>
    </source>
</evidence>
<feature type="domain" description="Response regulatory" evidence="10">
    <location>
        <begin position="3"/>
        <end position="120"/>
    </location>
</feature>
<evidence type="ECO:0000256" key="5">
    <source>
        <dbReference type="ARBA" id="ARBA00023015"/>
    </source>
</evidence>
<name>A0A0K9GQB7_9BACI</name>
<dbReference type="InterPro" id="IPR011006">
    <property type="entry name" value="CheY-like_superfamily"/>
</dbReference>
<dbReference type="GO" id="GO:0005737">
    <property type="term" value="C:cytoplasm"/>
    <property type="evidence" value="ECO:0007669"/>
    <property type="project" value="UniProtKB-SubCell"/>
</dbReference>
<dbReference type="OrthoDB" id="9788446at2"/>
<dbReference type="InterPro" id="IPR051552">
    <property type="entry name" value="HptR"/>
</dbReference>
<keyword evidence="7" id="KW-0804">Transcription</keyword>
<evidence type="ECO:0000259" key="10">
    <source>
        <dbReference type="PROSITE" id="PS50110"/>
    </source>
</evidence>
<dbReference type="Gene3D" id="1.10.10.60">
    <property type="entry name" value="Homeodomain-like"/>
    <property type="match status" value="2"/>
</dbReference>
<dbReference type="SMART" id="SM00448">
    <property type="entry name" value="REC"/>
    <property type="match status" value="1"/>
</dbReference>
<evidence type="ECO:0000256" key="4">
    <source>
        <dbReference type="ARBA" id="ARBA00023012"/>
    </source>
</evidence>
<reference evidence="12" key="1">
    <citation type="submission" date="2015-07" db="EMBL/GenBank/DDBJ databases">
        <title>Genome sequencing project for genomic taxonomy and phylogenomics of Bacillus-like bacteria.</title>
        <authorList>
            <person name="Liu B."/>
            <person name="Wang J."/>
            <person name="Zhu Y."/>
            <person name="Liu G."/>
            <person name="Chen Q."/>
            <person name="Chen Z."/>
            <person name="Lan J."/>
            <person name="Che J."/>
            <person name="Ge C."/>
            <person name="Shi H."/>
            <person name="Pan Z."/>
            <person name="Liu X."/>
        </authorList>
    </citation>
    <scope>NUCLEOTIDE SEQUENCE [LARGE SCALE GENOMIC DNA]</scope>
    <source>
        <strain evidence="12">FJAT-27997</strain>
    </source>
</reference>
<dbReference type="Gene3D" id="3.40.50.2300">
    <property type="match status" value="1"/>
</dbReference>
<proteinExistence type="predicted"/>
<dbReference type="Pfam" id="PF12833">
    <property type="entry name" value="HTH_18"/>
    <property type="match status" value="1"/>
</dbReference>
<keyword evidence="12" id="KW-1185">Reference proteome</keyword>
<evidence type="ECO:0000256" key="2">
    <source>
        <dbReference type="ARBA" id="ARBA00022490"/>
    </source>
</evidence>
<keyword evidence="3 8" id="KW-0597">Phosphoprotein</keyword>
<dbReference type="InterPro" id="IPR018060">
    <property type="entry name" value="HTH_AraC"/>
</dbReference>
<comment type="caution">
    <text evidence="11">The sequence shown here is derived from an EMBL/GenBank/DDBJ whole genome shotgun (WGS) entry which is preliminary data.</text>
</comment>
<evidence type="ECO:0000313" key="12">
    <source>
        <dbReference type="Proteomes" id="UP000037146"/>
    </source>
</evidence>
<dbReference type="PANTHER" id="PTHR42713">
    <property type="entry name" value="HISTIDINE KINASE-RELATED"/>
    <property type="match status" value="1"/>
</dbReference>
<dbReference type="InterPro" id="IPR009057">
    <property type="entry name" value="Homeodomain-like_sf"/>
</dbReference>
<dbReference type="InterPro" id="IPR018062">
    <property type="entry name" value="HTH_AraC-typ_CS"/>
</dbReference>
<dbReference type="PROSITE" id="PS00041">
    <property type="entry name" value="HTH_ARAC_FAMILY_1"/>
    <property type="match status" value="1"/>
</dbReference>
<comment type="subcellular location">
    <subcellularLocation>
        <location evidence="1">Cytoplasm</location>
    </subcellularLocation>
</comment>